<dbReference type="SUPFAM" id="SSF55298">
    <property type="entry name" value="YjgF-like"/>
    <property type="match status" value="1"/>
</dbReference>
<comment type="caution">
    <text evidence="2">The sequence shown here is derived from an EMBL/GenBank/DDBJ whole genome shotgun (WGS) entry which is preliminary data.</text>
</comment>
<keyword evidence="3" id="KW-1185">Reference proteome</keyword>
<reference evidence="2 3" key="1">
    <citation type="submission" date="2019-08" db="EMBL/GenBank/DDBJ databases">
        <title>Lewinella sp. strain SSH13 Genome sequencing and assembly.</title>
        <authorList>
            <person name="Kim I."/>
        </authorList>
    </citation>
    <scope>NUCLEOTIDE SEQUENCE [LARGE SCALE GENOMIC DNA]</scope>
    <source>
        <strain evidence="2 3">SSH13</strain>
    </source>
</reference>
<dbReference type="GO" id="GO:0005829">
    <property type="term" value="C:cytosol"/>
    <property type="evidence" value="ECO:0007669"/>
    <property type="project" value="TreeGrafter"/>
</dbReference>
<dbReference type="Gene3D" id="3.30.1330.40">
    <property type="entry name" value="RutC-like"/>
    <property type="match status" value="1"/>
</dbReference>
<dbReference type="CDD" id="cd00448">
    <property type="entry name" value="YjgF_YER057c_UK114_family"/>
    <property type="match status" value="1"/>
</dbReference>
<dbReference type="OrthoDB" id="9803101at2"/>
<dbReference type="GO" id="GO:0019239">
    <property type="term" value="F:deaminase activity"/>
    <property type="evidence" value="ECO:0007669"/>
    <property type="project" value="TreeGrafter"/>
</dbReference>
<protein>
    <submittedName>
        <fullName evidence="2">RidA family protein</fullName>
    </submittedName>
</protein>
<dbReference type="Proteomes" id="UP000321907">
    <property type="component" value="Unassembled WGS sequence"/>
</dbReference>
<evidence type="ECO:0000256" key="1">
    <source>
        <dbReference type="ARBA" id="ARBA00010552"/>
    </source>
</evidence>
<evidence type="ECO:0000313" key="2">
    <source>
        <dbReference type="EMBL" id="TXF91761.1"/>
    </source>
</evidence>
<dbReference type="InterPro" id="IPR035959">
    <property type="entry name" value="RutC-like_sf"/>
</dbReference>
<dbReference type="RefSeq" id="WP_147928802.1">
    <property type="nucleotide sequence ID" value="NZ_VOXD01000001.1"/>
</dbReference>
<sequence length="123" mass="13708">MKIIQNNDIPAPKGHYSPVVEHNGTLYISGQLPKMNDGSIPEGIEAQLELVLEKLDHLLSHSGSDRNHVLSVRIYIPDVKYWDQVNATYARFFGDHRPARCVVPSGELHYGCLVELEAVACTV</sequence>
<accession>A0A5C7FY52</accession>
<organism evidence="2 3">
    <name type="scientific">Neolewinella aurantiaca</name>
    <dbReference type="NCBI Taxonomy" id="2602767"/>
    <lineage>
        <taxon>Bacteria</taxon>
        <taxon>Pseudomonadati</taxon>
        <taxon>Bacteroidota</taxon>
        <taxon>Saprospiria</taxon>
        <taxon>Saprospirales</taxon>
        <taxon>Lewinellaceae</taxon>
        <taxon>Neolewinella</taxon>
    </lineage>
</organism>
<proteinExistence type="inferred from homology"/>
<dbReference type="Pfam" id="PF01042">
    <property type="entry name" value="Ribonuc_L-PSP"/>
    <property type="match status" value="1"/>
</dbReference>
<gene>
    <name evidence="2" type="ORF">FUA23_00825</name>
</gene>
<dbReference type="AlphaFoldDB" id="A0A5C7FY52"/>
<dbReference type="PANTHER" id="PTHR11803:SF58">
    <property type="entry name" value="PROTEIN HMF1-RELATED"/>
    <property type="match status" value="1"/>
</dbReference>
<evidence type="ECO:0000313" key="3">
    <source>
        <dbReference type="Proteomes" id="UP000321907"/>
    </source>
</evidence>
<dbReference type="InterPro" id="IPR006175">
    <property type="entry name" value="YjgF/YER057c/UK114"/>
</dbReference>
<name>A0A5C7FY52_9BACT</name>
<dbReference type="EMBL" id="VOXD01000001">
    <property type="protein sequence ID" value="TXF91761.1"/>
    <property type="molecule type" value="Genomic_DNA"/>
</dbReference>
<comment type="similarity">
    <text evidence="1">Belongs to the RutC family.</text>
</comment>
<dbReference type="PANTHER" id="PTHR11803">
    <property type="entry name" value="2-IMINOBUTANOATE/2-IMINOPROPANOATE DEAMINASE RIDA"/>
    <property type="match status" value="1"/>
</dbReference>